<sequence>MKLRVWHEIMAMAATVVLMAGQLHAAGQKVRITGIYSDLYFNQEGGDLLGNEIFIVYASGGYVAFVQQSQGEPQMPSVVPVSIDGDTISFTVPDPSGGTDEYKGRISVAGFVGTLQHQPARGEPAQRAIRLKRKKSYWE</sequence>
<evidence type="ECO:0000313" key="2">
    <source>
        <dbReference type="Proteomes" id="UP001179614"/>
    </source>
</evidence>
<name>A0ABY7MK77_9BRAD</name>
<organism evidence="1 2">
    <name type="scientific">Bradyrhizobium xenonodulans</name>
    <dbReference type="NCBI Taxonomy" id="2736875"/>
    <lineage>
        <taxon>Bacteria</taxon>
        <taxon>Pseudomonadati</taxon>
        <taxon>Pseudomonadota</taxon>
        <taxon>Alphaproteobacteria</taxon>
        <taxon>Hyphomicrobiales</taxon>
        <taxon>Nitrobacteraceae</taxon>
        <taxon>Bradyrhizobium</taxon>
    </lineage>
</organism>
<gene>
    <name evidence="1" type="ORF">I3J27_38805</name>
</gene>
<dbReference type="RefSeq" id="WP_270164087.1">
    <property type="nucleotide sequence ID" value="NZ_CP089391.1"/>
</dbReference>
<accession>A0ABY7MK77</accession>
<evidence type="ECO:0000313" key="1">
    <source>
        <dbReference type="EMBL" id="WBL78815.1"/>
    </source>
</evidence>
<proteinExistence type="predicted"/>
<protein>
    <submittedName>
        <fullName evidence="1">Uncharacterized protein</fullName>
    </submittedName>
</protein>
<reference evidence="1" key="1">
    <citation type="submission" date="2021-12" db="EMBL/GenBank/DDBJ databases">
        <title>Bradyrhizobium xenonodulans sp. nov.</title>
        <authorList>
            <person name="Claassens R."/>
            <person name="Venter S.N."/>
            <person name="Beukes C.W."/>
            <person name="Stepkowski T."/>
            <person name="Steenkamp E.T."/>
        </authorList>
    </citation>
    <scope>NUCLEOTIDE SEQUENCE</scope>
    <source>
        <strain evidence="1">14AB</strain>
    </source>
</reference>
<keyword evidence="2" id="KW-1185">Reference proteome</keyword>
<dbReference type="Proteomes" id="UP001179614">
    <property type="component" value="Chromosome"/>
</dbReference>
<dbReference type="EMBL" id="CP089391">
    <property type="protein sequence ID" value="WBL78815.1"/>
    <property type="molecule type" value="Genomic_DNA"/>
</dbReference>